<dbReference type="OrthoDB" id="1522162at2"/>
<dbReference type="SUPFAM" id="SSF53756">
    <property type="entry name" value="UDP-Glycosyltransferase/glycogen phosphorylase"/>
    <property type="match status" value="1"/>
</dbReference>
<accession>A0A1G1THH0</accession>
<name>A0A1G1THH0_9BACT</name>
<dbReference type="Gene3D" id="3.40.50.2000">
    <property type="entry name" value="Glycogen Phosphorylase B"/>
    <property type="match status" value="1"/>
</dbReference>
<evidence type="ECO:0000259" key="1">
    <source>
        <dbReference type="Pfam" id="PF13579"/>
    </source>
</evidence>
<proteinExistence type="predicted"/>
<protein>
    <recommendedName>
        <fullName evidence="1">Glycosyltransferase subfamily 4-like N-terminal domain-containing protein</fullName>
    </recommendedName>
</protein>
<dbReference type="Pfam" id="PF13579">
    <property type="entry name" value="Glyco_trans_4_4"/>
    <property type="match status" value="1"/>
</dbReference>
<evidence type="ECO:0000313" key="3">
    <source>
        <dbReference type="Proteomes" id="UP000177506"/>
    </source>
</evidence>
<comment type="caution">
    <text evidence="2">The sequence shown here is derived from an EMBL/GenBank/DDBJ whole genome shotgun (WGS) entry which is preliminary data.</text>
</comment>
<sequence>MALKVLWLAPFPHPLETGGHPVPWVGTLANLLKKRPEVELTVLNWSHRIADPVDEFDADGIHFIYLKTPPVREDILTLYQRRIRLVRRYLRQHAHRYDLLHLHGSELQLPAMTAGLRVPTLLSVQGIVSEYAKVVPDSLSILKALWTMAGLYERWYLPTVHHFLCRTDWDKAHTARLSPGCTIYHNWEALRPEFFAAADARPPLLCPGPRPCLWAATSPSRALRKCCGPTT</sequence>
<feature type="domain" description="Glycosyltransferase subfamily 4-like N-terminal" evidence="1">
    <location>
        <begin position="47"/>
        <end position="176"/>
    </location>
</feature>
<dbReference type="GO" id="GO:0016757">
    <property type="term" value="F:glycosyltransferase activity"/>
    <property type="evidence" value="ECO:0007669"/>
    <property type="project" value="UniProtKB-ARBA"/>
</dbReference>
<dbReference type="RefSeq" id="WP_070743302.1">
    <property type="nucleotide sequence ID" value="NZ_MDZA01000166.1"/>
</dbReference>
<dbReference type="InterPro" id="IPR028098">
    <property type="entry name" value="Glyco_trans_4-like_N"/>
</dbReference>
<dbReference type="Proteomes" id="UP000177506">
    <property type="component" value="Unassembled WGS sequence"/>
</dbReference>
<gene>
    <name evidence="2" type="ORF">BEN49_07045</name>
</gene>
<organism evidence="2 3">
    <name type="scientific">Hymenobacter coccineus</name>
    <dbReference type="NCBI Taxonomy" id="1908235"/>
    <lineage>
        <taxon>Bacteria</taxon>
        <taxon>Pseudomonadati</taxon>
        <taxon>Bacteroidota</taxon>
        <taxon>Cytophagia</taxon>
        <taxon>Cytophagales</taxon>
        <taxon>Hymenobacteraceae</taxon>
        <taxon>Hymenobacter</taxon>
    </lineage>
</organism>
<dbReference type="AlphaFoldDB" id="A0A1G1THH0"/>
<keyword evidence="3" id="KW-1185">Reference proteome</keyword>
<dbReference type="EMBL" id="MDZA01000166">
    <property type="protein sequence ID" value="OGX90308.1"/>
    <property type="molecule type" value="Genomic_DNA"/>
</dbReference>
<evidence type="ECO:0000313" key="2">
    <source>
        <dbReference type="EMBL" id="OGX90308.1"/>
    </source>
</evidence>
<reference evidence="2 3" key="1">
    <citation type="submission" date="2016-08" db="EMBL/GenBank/DDBJ databases">
        <title>Hymenobacter coccineus sp. nov., Hymenobacter lapidarius sp. nov. and Hymenobacter glacialis sp. nov., isolated from Antarctic soil.</title>
        <authorList>
            <person name="Sedlacek I."/>
            <person name="Kralova S."/>
            <person name="Kyrova K."/>
            <person name="Maslanova I."/>
            <person name="Stankova E."/>
            <person name="Vrbovska V."/>
            <person name="Nemec M."/>
            <person name="Bartak M."/>
            <person name="Svec P."/>
            <person name="Busse H.-J."/>
            <person name="Pantucek R."/>
        </authorList>
    </citation>
    <scope>NUCLEOTIDE SEQUENCE [LARGE SCALE GENOMIC DNA]</scope>
    <source>
        <strain evidence="2 3">CCM 8649</strain>
    </source>
</reference>